<sequence>PMQAPSLYKTIKYLISRPHPILQRYRLNMSNSSKPAPGTADQMIEAGWYTELSPMWPGQGLTLKIKEILHRAKSDFQDVCVFESESMGTVLLLDGVIQCTDKDEFSYQEMIAHVPMCSLERPAKKVLVVGGGDGGVLRELARYPHVEEIHMAEIDKMVPEVSKRFFPEMAVGFSDPRVTLHICDGIKYVEDSPADLYDLIVVDSSDPVGPAEVLFEKPFFEALHRAVRPGGIVCTQAESLWLHLDIIKALATMCKEVFRGGSVSYATTTIPTYPSGQIGMLVCAKAQVGQSEGEDGKVEGGAPLDPRTPRQPEPGPLPALGVGELKYYSHEVHSAAFVLPLFAKRALADCLTFQ</sequence>
<evidence type="ECO:0000256" key="1">
    <source>
        <dbReference type="ARBA" id="ARBA00005123"/>
    </source>
</evidence>
<evidence type="ECO:0000256" key="7">
    <source>
        <dbReference type="ARBA" id="ARBA00049307"/>
    </source>
</evidence>
<dbReference type="Pfam" id="PF17284">
    <property type="entry name" value="Spermine_synt_N"/>
    <property type="match status" value="1"/>
</dbReference>
<dbReference type="GO" id="GO:0009753">
    <property type="term" value="P:response to jasmonic acid"/>
    <property type="evidence" value="ECO:0007669"/>
    <property type="project" value="UniProtKB-ARBA"/>
</dbReference>
<evidence type="ECO:0000313" key="13">
    <source>
        <dbReference type="Proteomes" id="UP000747399"/>
    </source>
</evidence>
<evidence type="ECO:0000256" key="4">
    <source>
        <dbReference type="ARBA" id="ARBA00022589"/>
    </source>
</evidence>
<comment type="pathway">
    <text evidence="6">Alkaloid biosynthesis; nicotine biosynthesis.</text>
</comment>
<comment type="caution">
    <text evidence="12">The sequence shown here is derived from an EMBL/GenBank/DDBJ whole genome shotgun (WGS) entry which is preliminary data.</text>
</comment>
<keyword evidence="13" id="KW-1185">Reference proteome</keyword>
<dbReference type="PROSITE" id="PS01330">
    <property type="entry name" value="PABS_1"/>
    <property type="match status" value="1"/>
</dbReference>
<evidence type="ECO:0000259" key="11">
    <source>
        <dbReference type="PROSITE" id="PS51006"/>
    </source>
</evidence>
<dbReference type="AlphaFoldDB" id="A0A8J4APW0"/>
<dbReference type="PROSITE" id="PS51006">
    <property type="entry name" value="PABS_2"/>
    <property type="match status" value="1"/>
</dbReference>
<dbReference type="EC" id="2.5.1.16" evidence="3"/>
<dbReference type="InterPro" id="IPR001045">
    <property type="entry name" value="Spermi_synthase"/>
</dbReference>
<evidence type="ECO:0000256" key="6">
    <source>
        <dbReference type="ARBA" id="ARBA00034114"/>
    </source>
</evidence>
<dbReference type="FunFam" id="2.30.140.10:FF:000001">
    <property type="entry name" value="SPE3p Spermidine synthase"/>
    <property type="match status" value="1"/>
</dbReference>
<dbReference type="Proteomes" id="UP000747399">
    <property type="component" value="Unassembled WGS sequence"/>
</dbReference>
<dbReference type="GO" id="GO:0009820">
    <property type="term" value="P:alkaloid metabolic process"/>
    <property type="evidence" value="ECO:0007669"/>
    <property type="project" value="UniProtKB-KW"/>
</dbReference>
<feature type="non-terminal residue" evidence="12">
    <location>
        <position position="354"/>
    </location>
</feature>
<dbReference type="InterPro" id="IPR029063">
    <property type="entry name" value="SAM-dependent_MTases_sf"/>
</dbReference>
<reference evidence="12" key="1">
    <citation type="journal article" date="2021" name="Proc. Natl. Acad. Sci. U.S.A.">
        <title>Three genomes in the algal genus Volvox reveal the fate of a haploid sex-determining region after a transition to homothallism.</title>
        <authorList>
            <person name="Yamamoto K."/>
            <person name="Hamaji T."/>
            <person name="Kawai-Toyooka H."/>
            <person name="Matsuzaki R."/>
            <person name="Takahashi F."/>
            <person name="Nishimura Y."/>
            <person name="Kawachi M."/>
            <person name="Noguchi H."/>
            <person name="Minakuchi Y."/>
            <person name="Umen J.G."/>
            <person name="Toyoda A."/>
            <person name="Nozaki H."/>
        </authorList>
    </citation>
    <scope>NUCLEOTIDE SEQUENCE</scope>
    <source>
        <strain evidence="12">NIES-3780</strain>
    </source>
</reference>
<dbReference type="FunFam" id="3.40.50.150:FF:000013">
    <property type="entry name" value="Spermidine synthase"/>
    <property type="match status" value="1"/>
</dbReference>
<evidence type="ECO:0000313" key="12">
    <source>
        <dbReference type="EMBL" id="GIL45455.1"/>
    </source>
</evidence>
<dbReference type="SUPFAM" id="SSF53335">
    <property type="entry name" value="S-adenosyl-L-methionine-dependent methyltransferases"/>
    <property type="match status" value="1"/>
</dbReference>
<name>A0A8J4APW0_9CHLO</name>
<dbReference type="InterPro" id="IPR030373">
    <property type="entry name" value="PABS_CS"/>
</dbReference>
<keyword evidence="4" id="KW-0017">Alkaloid metabolism</keyword>
<dbReference type="Pfam" id="PF01564">
    <property type="entry name" value="Spermine_synth"/>
    <property type="match status" value="1"/>
</dbReference>
<dbReference type="GO" id="GO:0005829">
    <property type="term" value="C:cytosol"/>
    <property type="evidence" value="ECO:0007669"/>
    <property type="project" value="TreeGrafter"/>
</dbReference>
<organism evidence="12 13">
    <name type="scientific">Volvox africanus</name>
    <dbReference type="NCBI Taxonomy" id="51714"/>
    <lineage>
        <taxon>Eukaryota</taxon>
        <taxon>Viridiplantae</taxon>
        <taxon>Chlorophyta</taxon>
        <taxon>core chlorophytes</taxon>
        <taxon>Chlorophyceae</taxon>
        <taxon>CS clade</taxon>
        <taxon>Chlamydomonadales</taxon>
        <taxon>Volvocaceae</taxon>
        <taxon>Volvox</taxon>
    </lineage>
</organism>
<accession>A0A8J4APW0</accession>
<dbReference type="NCBIfam" id="TIGR00417">
    <property type="entry name" value="speE"/>
    <property type="match status" value="1"/>
</dbReference>
<dbReference type="InterPro" id="IPR030374">
    <property type="entry name" value="PABS"/>
</dbReference>
<comment type="similarity">
    <text evidence="2 9">Belongs to the spermidine/spermine synthase family.</text>
</comment>
<dbReference type="EMBL" id="BNCO01000003">
    <property type="protein sequence ID" value="GIL45455.1"/>
    <property type="molecule type" value="Genomic_DNA"/>
</dbReference>
<dbReference type="CDD" id="cd02440">
    <property type="entry name" value="AdoMet_MTases"/>
    <property type="match status" value="1"/>
</dbReference>
<protein>
    <recommendedName>
        <fullName evidence="3">spermidine synthase</fullName>
        <ecNumber evidence="3">2.5.1.16</ecNumber>
    </recommendedName>
</protein>
<proteinExistence type="inferred from homology"/>
<dbReference type="NCBIfam" id="NF002010">
    <property type="entry name" value="PRK00811.1"/>
    <property type="match status" value="1"/>
</dbReference>
<dbReference type="HAMAP" id="MF_00198">
    <property type="entry name" value="Spermidine_synth"/>
    <property type="match status" value="1"/>
</dbReference>
<evidence type="ECO:0000256" key="9">
    <source>
        <dbReference type="RuleBase" id="RU003836"/>
    </source>
</evidence>
<feature type="region of interest" description="Disordered" evidence="10">
    <location>
        <begin position="292"/>
        <end position="316"/>
    </location>
</feature>
<dbReference type="InterPro" id="IPR037163">
    <property type="entry name" value="Spermidine_synt_N_sf"/>
</dbReference>
<comment type="pathway">
    <text evidence="1">Amine and polyamine biosynthesis; spermidine biosynthesis; spermidine from putrescine: step 1/1.</text>
</comment>
<evidence type="ECO:0000256" key="2">
    <source>
        <dbReference type="ARBA" id="ARBA00007867"/>
    </source>
</evidence>
<dbReference type="PANTHER" id="PTHR11558:SF11">
    <property type="entry name" value="SPERMIDINE SYNTHASE"/>
    <property type="match status" value="1"/>
</dbReference>
<dbReference type="Gene3D" id="2.30.140.10">
    <property type="entry name" value="Spermidine synthase, tetramerisation domain"/>
    <property type="match status" value="1"/>
</dbReference>
<evidence type="ECO:0000256" key="5">
    <source>
        <dbReference type="ARBA" id="ARBA00022679"/>
    </source>
</evidence>
<evidence type="ECO:0000256" key="3">
    <source>
        <dbReference type="ARBA" id="ARBA00012455"/>
    </source>
</evidence>
<feature type="domain" description="PABS" evidence="11">
    <location>
        <begin position="46"/>
        <end position="285"/>
    </location>
</feature>
<comment type="catalytic activity">
    <reaction evidence="7">
        <text>S-adenosyl 3-(methylsulfanyl)propylamine + putrescine = S-methyl-5'-thioadenosine + spermidine + H(+)</text>
        <dbReference type="Rhea" id="RHEA:12721"/>
        <dbReference type="ChEBI" id="CHEBI:15378"/>
        <dbReference type="ChEBI" id="CHEBI:17509"/>
        <dbReference type="ChEBI" id="CHEBI:57443"/>
        <dbReference type="ChEBI" id="CHEBI:57834"/>
        <dbReference type="ChEBI" id="CHEBI:326268"/>
        <dbReference type="EC" id="2.5.1.16"/>
    </reaction>
</comment>
<keyword evidence="8" id="KW-0620">Polyamine biosynthesis</keyword>
<dbReference type="GO" id="GO:0008295">
    <property type="term" value="P:spermidine biosynthetic process"/>
    <property type="evidence" value="ECO:0007669"/>
    <property type="project" value="TreeGrafter"/>
</dbReference>
<evidence type="ECO:0000256" key="10">
    <source>
        <dbReference type="SAM" id="MobiDB-lite"/>
    </source>
</evidence>
<evidence type="ECO:0000256" key="8">
    <source>
        <dbReference type="PROSITE-ProRule" id="PRU00354"/>
    </source>
</evidence>
<feature type="active site" description="Proton acceptor" evidence="8">
    <location>
        <position position="203"/>
    </location>
</feature>
<dbReference type="Gene3D" id="3.40.50.150">
    <property type="entry name" value="Vaccinia Virus protein VP39"/>
    <property type="match status" value="1"/>
</dbReference>
<dbReference type="PANTHER" id="PTHR11558">
    <property type="entry name" value="SPERMIDINE/SPERMINE SYNTHASE"/>
    <property type="match status" value="1"/>
</dbReference>
<dbReference type="InterPro" id="IPR035246">
    <property type="entry name" value="Spermidine_synt_N"/>
</dbReference>
<dbReference type="GO" id="GO:0004766">
    <property type="term" value="F:spermidine synthase activity"/>
    <property type="evidence" value="ECO:0007669"/>
    <property type="project" value="UniProtKB-EC"/>
</dbReference>
<keyword evidence="5 8" id="KW-0808">Transferase</keyword>
<gene>
    <name evidence="12" type="ORF">Vafri_2680</name>
</gene>